<dbReference type="AlphaFoldDB" id="A0A699L8Z7"/>
<name>A0A699L8Z7_TANCI</name>
<proteinExistence type="predicted"/>
<reference evidence="1" key="1">
    <citation type="journal article" date="2019" name="Sci. Rep.">
        <title>Draft genome of Tanacetum cinerariifolium, the natural source of mosquito coil.</title>
        <authorList>
            <person name="Yamashiro T."/>
            <person name="Shiraishi A."/>
            <person name="Satake H."/>
            <person name="Nakayama K."/>
        </authorList>
    </citation>
    <scope>NUCLEOTIDE SEQUENCE</scope>
</reference>
<accession>A0A699L8Z7</accession>
<protein>
    <submittedName>
        <fullName evidence="1">Uncharacterized protein</fullName>
    </submittedName>
</protein>
<gene>
    <name evidence="1" type="ORF">Tci_703542</name>
</gene>
<dbReference type="EMBL" id="BKCJ010600182">
    <property type="protein sequence ID" value="GFB31571.1"/>
    <property type="molecule type" value="Genomic_DNA"/>
</dbReference>
<feature type="non-terminal residue" evidence="1">
    <location>
        <position position="1"/>
    </location>
</feature>
<evidence type="ECO:0000313" key="1">
    <source>
        <dbReference type="EMBL" id="GFB31571.1"/>
    </source>
</evidence>
<comment type="caution">
    <text evidence="1">The sequence shown here is derived from an EMBL/GenBank/DDBJ whole genome shotgun (WGS) entry which is preliminary data.</text>
</comment>
<organism evidence="1">
    <name type="scientific">Tanacetum cinerariifolium</name>
    <name type="common">Dalmatian daisy</name>
    <name type="synonym">Chrysanthemum cinerariifolium</name>
    <dbReference type="NCBI Taxonomy" id="118510"/>
    <lineage>
        <taxon>Eukaryota</taxon>
        <taxon>Viridiplantae</taxon>
        <taxon>Streptophyta</taxon>
        <taxon>Embryophyta</taxon>
        <taxon>Tracheophyta</taxon>
        <taxon>Spermatophyta</taxon>
        <taxon>Magnoliopsida</taxon>
        <taxon>eudicotyledons</taxon>
        <taxon>Gunneridae</taxon>
        <taxon>Pentapetalae</taxon>
        <taxon>asterids</taxon>
        <taxon>campanulids</taxon>
        <taxon>Asterales</taxon>
        <taxon>Asteraceae</taxon>
        <taxon>Asteroideae</taxon>
        <taxon>Anthemideae</taxon>
        <taxon>Anthemidinae</taxon>
        <taxon>Tanacetum</taxon>
    </lineage>
</organism>
<sequence>STCVDSMADMNIPANDAPAEQALAIAPPTRMNDQIFPSSKWVPIGRSKCVLDIQKSQRNHIFPIVFWDTMCFNSSTGLYNYQLDEKWFNLHKDILKNALDITPTNDNNRYVAPPLSDTVIEYVNTLGYPSTLKNMSVMSVNALYQP</sequence>